<dbReference type="EMBL" id="CABVGP010000001">
    <property type="protein sequence ID" value="VVJ15083.1"/>
    <property type="molecule type" value="Genomic_DNA"/>
</dbReference>
<proteinExistence type="predicted"/>
<dbReference type="AlphaFoldDB" id="A0A6I8LFG7"/>
<name>A0A6I8LFG7_9PSEU</name>
<gene>
    <name evidence="1" type="ORF">AA23TX_00109</name>
</gene>
<sequence>MRAYSVRELVAWTTGNQDFDHAVDFCRAAAVDSPRLSPDGVRTEPEGRIVTGALPRQRGTGPSEDEFAKLGLGGSLALTGLLAAVKIAETATGVVLTAAGVLPGASPSKERAPAWPGGE</sequence>
<organism evidence="1 2">
    <name type="scientific">Amycolatopsis camponoti</name>
    <dbReference type="NCBI Taxonomy" id="2606593"/>
    <lineage>
        <taxon>Bacteria</taxon>
        <taxon>Bacillati</taxon>
        <taxon>Actinomycetota</taxon>
        <taxon>Actinomycetes</taxon>
        <taxon>Pseudonocardiales</taxon>
        <taxon>Pseudonocardiaceae</taxon>
        <taxon>Amycolatopsis</taxon>
    </lineage>
</organism>
<protein>
    <submittedName>
        <fullName evidence="1">Uncharacterized protein</fullName>
    </submittedName>
</protein>
<keyword evidence="2" id="KW-1185">Reference proteome</keyword>
<reference evidence="1 2" key="1">
    <citation type="submission" date="2019-09" db="EMBL/GenBank/DDBJ databases">
        <authorList>
            <person name="Leyn A S."/>
        </authorList>
    </citation>
    <scope>NUCLEOTIDE SEQUENCE [LARGE SCALE GENOMIC DNA]</scope>
    <source>
        <strain evidence="1">AA231_1</strain>
    </source>
</reference>
<accession>A0A6I8LFG7</accession>
<evidence type="ECO:0000313" key="1">
    <source>
        <dbReference type="EMBL" id="VVJ15083.1"/>
    </source>
</evidence>
<evidence type="ECO:0000313" key="2">
    <source>
        <dbReference type="Proteomes" id="UP000399805"/>
    </source>
</evidence>
<dbReference type="Proteomes" id="UP000399805">
    <property type="component" value="Unassembled WGS sequence"/>
</dbReference>